<dbReference type="InterPro" id="IPR040662">
    <property type="entry name" value="Tfb2_C"/>
</dbReference>
<dbReference type="OrthoDB" id="364513at2759"/>
<dbReference type="PANTHER" id="PTHR13152:SF0">
    <property type="entry name" value="GENERAL TRANSCRIPTION FACTOR IIH SUBUNIT 4"/>
    <property type="match status" value="1"/>
</dbReference>
<evidence type="ECO:0000256" key="3">
    <source>
        <dbReference type="ARBA" id="ARBA00007132"/>
    </source>
</evidence>
<dbReference type="GO" id="GO:0006367">
    <property type="term" value="P:transcription initiation at RNA polymerase II promoter"/>
    <property type="evidence" value="ECO:0007669"/>
    <property type="project" value="EnsemblFungi"/>
</dbReference>
<keyword evidence="8 9" id="KW-0539">Nucleus</keyword>
<dbReference type="InterPro" id="IPR004598">
    <property type="entry name" value="TFIIH_p52/Tfb2"/>
</dbReference>
<dbReference type="Proteomes" id="UP000095023">
    <property type="component" value="Unassembled WGS sequence"/>
</dbReference>
<evidence type="ECO:0000256" key="5">
    <source>
        <dbReference type="ARBA" id="ARBA00023015"/>
    </source>
</evidence>
<keyword evidence="5 9" id="KW-0805">Transcription regulation</keyword>
<name>A0A1E4TIX0_9ASCO</name>
<evidence type="ECO:0000259" key="10">
    <source>
        <dbReference type="Pfam" id="PF18307"/>
    </source>
</evidence>
<dbReference type="GO" id="GO:0000439">
    <property type="term" value="C:transcription factor TFIIH core complex"/>
    <property type="evidence" value="ECO:0007669"/>
    <property type="project" value="EnsemblFungi"/>
</dbReference>
<accession>A0A1E4TIX0</accession>
<dbReference type="GO" id="GO:0016251">
    <property type="term" value="F:RNA polymerase II general transcription initiation factor activity"/>
    <property type="evidence" value="ECO:0007669"/>
    <property type="project" value="EnsemblFungi"/>
</dbReference>
<comment type="similarity">
    <text evidence="3 9">Belongs to the TFB2 family.</text>
</comment>
<dbReference type="FunFam" id="3.30.70.2610:FF:000001">
    <property type="entry name" value="General transcription factor IIH subunit 4"/>
    <property type="match status" value="1"/>
</dbReference>
<dbReference type="GO" id="GO:0000112">
    <property type="term" value="C:nucleotide-excision repair factor 3 complex"/>
    <property type="evidence" value="ECO:0007669"/>
    <property type="project" value="EnsemblFungi"/>
</dbReference>
<dbReference type="PANTHER" id="PTHR13152">
    <property type="entry name" value="TFIIH, POLYPEPTIDE 4"/>
    <property type="match status" value="1"/>
</dbReference>
<dbReference type="GO" id="GO:0006289">
    <property type="term" value="P:nucleotide-excision repair"/>
    <property type="evidence" value="ECO:0007669"/>
    <property type="project" value="EnsemblFungi"/>
</dbReference>
<keyword evidence="4 9" id="KW-0227">DNA damage</keyword>
<evidence type="ECO:0000313" key="11">
    <source>
        <dbReference type="EMBL" id="ODV91702.1"/>
    </source>
</evidence>
<dbReference type="EMBL" id="KV453841">
    <property type="protein sequence ID" value="ODV91702.1"/>
    <property type="molecule type" value="Genomic_DNA"/>
</dbReference>
<keyword evidence="12" id="KW-1185">Reference proteome</keyword>
<evidence type="ECO:0000256" key="4">
    <source>
        <dbReference type="ARBA" id="ARBA00022763"/>
    </source>
</evidence>
<evidence type="ECO:0000256" key="7">
    <source>
        <dbReference type="ARBA" id="ARBA00023204"/>
    </source>
</evidence>
<proteinExistence type="inferred from homology"/>
<comment type="function">
    <text evidence="1">Component of the general transcription and DNA repair factor IIH (TFIIH) core complex, which is involved in general and transcription-coupled nucleotide excision repair (NER) of damaged DNA and, when complexed to TFIIK, in RNA transcription by RNA polymerase II. In NER, TFIIH acts by opening DNA around the lesion to allow the excision of the damaged oligonucleotide and its replacement by a new DNA fragment. In transcription, TFIIH has an essential role in transcription initiation. When the pre-initiation complex (PIC) has been established, TFIIH is required for promoter opening and promoter escape. Phosphorylation of the C-terminal tail (CTD) of the largest subunit of RNA polymerase II by the kinase module TFIIK controls the initiation of transcription.</text>
</comment>
<dbReference type="AlphaFoldDB" id="A0A1E4TIX0"/>
<evidence type="ECO:0000256" key="6">
    <source>
        <dbReference type="ARBA" id="ARBA00023163"/>
    </source>
</evidence>
<dbReference type="Pfam" id="PF18307">
    <property type="entry name" value="Tfb2_C"/>
    <property type="match status" value="1"/>
</dbReference>
<comment type="function">
    <text evidence="9">Component of the general transcription and DNA repair factor IIH (TFIIH) core complex which is involved in general and transcription-coupled nucleotide excision repair (NER) of damaged DNA.</text>
</comment>
<reference evidence="12" key="1">
    <citation type="submission" date="2016-02" db="EMBL/GenBank/DDBJ databases">
        <title>Comparative genomics of biotechnologically important yeasts.</title>
        <authorList>
            <consortium name="DOE Joint Genome Institute"/>
            <person name="Riley R."/>
            <person name="Haridas S."/>
            <person name="Wolfe K.H."/>
            <person name="Lopes M.R."/>
            <person name="Hittinger C.T."/>
            <person name="Goker M."/>
            <person name="Salamov A."/>
            <person name="Wisecaver J."/>
            <person name="Long T.M."/>
            <person name="Aerts A.L."/>
            <person name="Barry K."/>
            <person name="Choi C."/>
            <person name="Clum A."/>
            <person name="Coughlan A.Y."/>
            <person name="Deshpande S."/>
            <person name="Douglass A.P."/>
            <person name="Hanson S.J."/>
            <person name="Klenk H.-P."/>
            <person name="Labutti K."/>
            <person name="Lapidus A."/>
            <person name="Lindquist E."/>
            <person name="Lipzen A."/>
            <person name="Meier-Kolthoff J.P."/>
            <person name="Ohm R.A."/>
            <person name="Otillar R.P."/>
            <person name="Pangilinan J."/>
            <person name="Peng Y."/>
            <person name="Rokas A."/>
            <person name="Rosa C.A."/>
            <person name="Scheuner C."/>
            <person name="Sibirny A.A."/>
            <person name="Slot J.C."/>
            <person name="Stielow J.B."/>
            <person name="Sun H."/>
            <person name="Kurtzman C.P."/>
            <person name="Blackwell M."/>
            <person name="Jeffries T.W."/>
            <person name="Grigoriev I.V."/>
        </authorList>
    </citation>
    <scope>NUCLEOTIDE SEQUENCE [LARGE SCALE GENOMIC DNA]</scope>
    <source>
        <strain evidence="12">NRRL Y-17796</strain>
    </source>
</reference>
<dbReference type="Pfam" id="PF03849">
    <property type="entry name" value="Tfb2"/>
    <property type="match status" value="1"/>
</dbReference>
<keyword evidence="6 9" id="KW-0804">Transcription</keyword>
<evidence type="ECO:0000313" key="12">
    <source>
        <dbReference type="Proteomes" id="UP000095023"/>
    </source>
</evidence>
<evidence type="ECO:0000256" key="2">
    <source>
        <dbReference type="ARBA" id="ARBA00004123"/>
    </source>
</evidence>
<protein>
    <recommendedName>
        <fullName evidence="9">RNA polymerase II transcription factor B subunit 2</fullName>
    </recommendedName>
</protein>
<sequence length="468" mass="52641">MQQAFRSSVIEYLESLPEPVVSRLYQVPATCLAVFRLLPELGQYLVLSILFLNQPFKMADLPIKSTAKSRVALDLVRRRLRALSIIREHGGFAQIHKSFRRNFRIALTGGDTSRSFGVPSNSLDKSPVDSQFLAAHAKRHWESILHYMVGTDLSDVPNDGVLMLLRHAGLMEGKNLHSMSITQAGFQFLLQDVHTQLWALLLQYLSISQQLQMDPVDILHFIFMLGSMQLGQGYSLTDLSPTQTNMLEDLCDYGIVYKRSKSSRRFYPTPLAIMLTTDAGTLVSPSAAVDAANTAPDQKTELTSISDAAPAHFVLLETNYRVYAYTSSPLQIAILNLFVHLKSRFPNLVSGVITRDSVRSALAHGITAEQIILYLTVHAHPQMLRNDPVLPGTIADQIKLWQLEKERMTTTQGYLFKDFSGPREYEIAARYATEIGVLTWQNPKLRVFFVNEAGNSQVVDFINRRLKK</sequence>
<gene>
    <name evidence="11" type="ORF">CANCADRAFT_20913</name>
</gene>
<dbReference type="GO" id="GO:0005675">
    <property type="term" value="C:transcription factor TFIIH holo complex"/>
    <property type="evidence" value="ECO:0007669"/>
    <property type="project" value="EnsemblFungi"/>
</dbReference>
<evidence type="ECO:0000256" key="8">
    <source>
        <dbReference type="ARBA" id="ARBA00023242"/>
    </source>
</evidence>
<dbReference type="GO" id="GO:0001671">
    <property type="term" value="F:ATPase activator activity"/>
    <property type="evidence" value="ECO:0007669"/>
    <property type="project" value="InterPro"/>
</dbReference>
<dbReference type="Gene3D" id="3.30.70.2610">
    <property type="match status" value="1"/>
</dbReference>
<keyword evidence="7 9" id="KW-0234">DNA repair</keyword>
<evidence type="ECO:0000256" key="1">
    <source>
        <dbReference type="ARBA" id="ARBA00002817"/>
    </source>
</evidence>
<feature type="domain" description="Transcription factor Tfb2 C-terminal" evidence="10">
    <location>
        <begin position="396"/>
        <end position="463"/>
    </location>
</feature>
<dbReference type="GO" id="GO:0003690">
    <property type="term" value="F:double-stranded DNA binding"/>
    <property type="evidence" value="ECO:0007669"/>
    <property type="project" value="EnsemblFungi"/>
</dbReference>
<dbReference type="NCBIfam" id="TIGR00625">
    <property type="entry name" value="tfb2"/>
    <property type="match status" value="1"/>
</dbReference>
<organism evidence="11 12">
    <name type="scientific">Tortispora caseinolytica NRRL Y-17796</name>
    <dbReference type="NCBI Taxonomy" id="767744"/>
    <lineage>
        <taxon>Eukaryota</taxon>
        <taxon>Fungi</taxon>
        <taxon>Dikarya</taxon>
        <taxon>Ascomycota</taxon>
        <taxon>Saccharomycotina</taxon>
        <taxon>Trigonopsidomycetes</taxon>
        <taxon>Trigonopsidales</taxon>
        <taxon>Trigonopsidaceae</taxon>
        <taxon>Tortispora</taxon>
    </lineage>
</organism>
<comment type="subcellular location">
    <subcellularLocation>
        <location evidence="2 9">Nucleus</location>
    </subcellularLocation>
</comment>
<evidence type="ECO:0000256" key="9">
    <source>
        <dbReference type="RuleBase" id="RU364024"/>
    </source>
</evidence>